<evidence type="ECO:0000313" key="5">
    <source>
        <dbReference type="Proteomes" id="UP000194857"/>
    </source>
</evidence>
<dbReference type="EMBL" id="NFFZ01000024">
    <property type="protein sequence ID" value="OTI55977.1"/>
    <property type="molecule type" value="Genomic_DNA"/>
</dbReference>
<feature type="region of interest" description="Disordered" evidence="1">
    <location>
        <begin position="1"/>
        <end position="56"/>
    </location>
</feature>
<feature type="compositionally biased region" description="Polar residues" evidence="1">
    <location>
        <begin position="16"/>
        <end position="27"/>
    </location>
</feature>
<reference evidence="4" key="1">
    <citation type="submission" date="2015-06" db="EMBL/GenBank/DDBJ databases">
        <authorList>
            <person name="Radhakrishnan Rajesh"/>
            <person name="Underwood Anthony"/>
            <person name="Al-Shahib Ali"/>
        </authorList>
    </citation>
    <scope>NUCLEOTIDE SEQUENCE [LARGE SCALE GENOMIC DNA]</scope>
    <source>
        <strain evidence="4">P19_London_7_VIM_2_05_10</strain>
    </source>
</reference>
<gene>
    <name evidence="3" type="ORF">CAZ10_30985</name>
    <name evidence="2" type="ORF">PAERUG_P19_London_7_VIM_2_05_10_04176</name>
</gene>
<reference evidence="3 5" key="3">
    <citation type="submission" date="2017-05" db="EMBL/GenBank/DDBJ databases">
        <authorList>
            <person name="Song R."/>
            <person name="Chenine A.L."/>
            <person name="Ruprecht R.M."/>
        </authorList>
    </citation>
    <scope>NUCLEOTIDE SEQUENCE [LARGE SCALE GENOMIC DNA]</scope>
    <source>
        <strain evidence="3 5">S567_C10_BS</strain>
    </source>
</reference>
<dbReference type="RefSeq" id="WP_003139775.1">
    <property type="nucleotide sequence ID" value="NZ_AP014651.1"/>
</dbReference>
<feature type="region of interest" description="Disordered" evidence="1">
    <location>
        <begin position="145"/>
        <end position="166"/>
    </location>
</feature>
<evidence type="ECO:0000313" key="4">
    <source>
        <dbReference type="Proteomes" id="UP000045039"/>
    </source>
</evidence>
<sequence length="166" mass="18116">MNSIGPASLSGWSARYPNNQRQASTEIGNGDLLKPRPALGTPLRNEAADPATESARQALDEGFAKLNLTLKQNQANATAGASEGKSAYDEFKEYMQKSPAERMREQVLKSLGLTEEELDAMPPEKREQVEKGIGERMREMIAMQNGQAPGRQEDPTQAGATLNAWI</sequence>
<dbReference type="Proteomes" id="UP000194857">
    <property type="component" value="Unassembled WGS sequence"/>
</dbReference>
<evidence type="ECO:0000313" key="3">
    <source>
        <dbReference type="EMBL" id="OTI55977.1"/>
    </source>
</evidence>
<reference evidence="2" key="2">
    <citation type="submission" date="2015-06" db="EMBL/GenBank/DDBJ databases">
        <authorList>
            <person name="Radhakrishnan R."/>
            <person name="Underwood A."/>
            <person name="Al-Shahib A."/>
        </authorList>
    </citation>
    <scope>NUCLEOTIDE SEQUENCE</scope>
    <source>
        <strain evidence="2">P19_London_7_VIM_2_05_10</strain>
    </source>
</reference>
<dbReference type="AlphaFoldDB" id="A0A0C6F0F0"/>
<evidence type="ECO:0000313" key="2">
    <source>
        <dbReference type="EMBL" id="CRP34680.1"/>
    </source>
</evidence>
<organism evidence="3 5">
    <name type="scientific">Pseudomonas aeruginosa</name>
    <dbReference type="NCBI Taxonomy" id="287"/>
    <lineage>
        <taxon>Bacteria</taxon>
        <taxon>Pseudomonadati</taxon>
        <taxon>Pseudomonadota</taxon>
        <taxon>Gammaproteobacteria</taxon>
        <taxon>Pseudomonadales</taxon>
        <taxon>Pseudomonadaceae</taxon>
        <taxon>Pseudomonas</taxon>
    </lineage>
</organism>
<dbReference type="Proteomes" id="UP000045039">
    <property type="component" value="Unassembled WGS sequence"/>
</dbReference>
<accession>A0A0C6F0F0</accession>
<dbReference type="EMBL" id="CVVU01000217">
    <property type="protein sequence ID" value="CRP34680.1"/>
    <property type="molecule type" value="Genomic_DNA"/>
</dbReference>
<name>A0A0C6F0F0_PSEAI</name>
<protein>
    <submittedName>
        <fullName evidence="3">Uncharacterized protein</fullName>
    </submittedName>
</protein>
<evidence type="ECO:0000256" key="1">
    <source>
        <dbReference type="SAM" id="MobiDB-lite"/>
    </source>
</evidence>
<proteinExistence type="predicted"/>
<comment type="caution">
    <text evidence="3">The sequence shown here is derived from an EMBL/GenBank/DDBJ whole genome shotgun (WGS) entry which is preliminary data.</text>
</comment>